<dbReference type="AlphaFoldDB" id="A0A645DXE8"/>
<comment type="caution">
    <text evidence="2">The sequence shown here is derived from an EMBL/GenBank/DDBJ whole genome shotgun (WGS) entry which is preliminary data.</text>
</comment>
<evidence type="ECO:0000313" key="2">
    <source>
        <dbReference type="EMBL" id="MPM94016.1"/>
    </source>
</evidence>
<reference evidence="2" key="1">
    <citation type="submission" date="2019-08" db="EMBL/GenBank/DDBJ databases">
        <authorList>
            <person name="Kucharzyk K."/>
            <person name="Murdoch R.W."/>
            <person name="Higgins S."/>
            <person name="Loffler F."/>
        </authorList>
    </citation>
    <scope>NUCLEOTIDE SEQUENCE</scope>
</reference>
<gene>
    <name evidence="2" type="primary">ppdK_35</name>
    <name evidence="2" type="ORF">SDC9_141158</name>
</gene>
<dbReference type="PANTHER" id="PTHR22931">
    <property type="entry name" value="PHOSPHOENOLPYRUVATE DIKINASE-RELATED"/>
    <property type="match status" value="1"/>
</dbReference>
<keyword evidence="2" id="KW-0670">Pyruvate</keyword>
<dbReference type="Gene3D" id="3.30.1490.20">
    <property type="entry name" value="ATP-grasp fold, A domain"/>
    <property type="match status" value="1"/>
</dbReference>
<evidence type="ECO:0000259" key="1">
    <source>
        <dbReference type="Pfam" id="PF01326"/>
    </source>
</evidence>
<protein>
    <submittedName>
        <fullName evidence="2">Pyruvate, phosphate dikinase</fullName>
        <ecNumber evidence="2">2.7.9.1</ecNumber>
    </submittedName>
</protein>
<dbReference type="InterPro" id="IPR013815">
    <property type="entry name" value="ATP_grasp_subdomain_1"/>
</dbReference>
<dbReference type="EMBL" id="VSSQ01040711">
    <property type="protein sequence ID" value="MPM94016.1"/>
    <property type="molecule type" value="Genomic_DNA"/>
</dbReference>
<name>A0A645DXE8_9ZZZZ</name>
<dbReference type="InterPro" id="IPR002192">
    <property type="entry name" value="PPDK_AMP/ATP-bd"/>
</dbReference>
<dbReference type="GO" id="GO:0005524">
    <property type="term" value="F:ATP binding"/>
    <property type="evidence" value="ECO:0007669"/>
    <property type="project" value="InterPro"/>
</dbReference>
<dbReference type="GO" id="GO:0016301">
    <property type="term" value="F:kinase activity"/>
    <property type="evidence" value="ECO:0007669"/>
    <property type="project" value="UniProtKB-KW"/>
</dbReference>
<dbReference type="InterPro" id="IPR010121">
    <property type="entry name" value="Pyruvate_phosphate_dikinase"/>
</dbReference>
<feature type="domain" description="Pyruvate phosphate dikinase AMP/ATP-binding" evidence="1">
    <location>
        <begin position="3"/>
        <end position="61"/>
    </location>
</feature>
<dbReference type="EC" id="2.7.9.1" evidence="2"/>
<dbReference type="GO" id="GO:0050242">
    <property type="term" value="F:pyruvate, phosphate dikinase activity"/>
    <property type="evidence" value="ECO:0007669"/>
    <property type="project" value="UniProtKB-EC"/>
</dbReference>
<keyword evidence="2" id="KW-0418">Kinase</keyword>
<dbReference type="PANTHER" id="PTHR22931:SF9">
    <property type="entry name" value="PYRUVATE, PHOSPHATE DIKINASE 1, CHLOROPLASTIC"/>
    <property type="match status" value="1"/>
</dbReference>
<accession>A0A645DXE8</accession>
<dbReference type="SUPFAM" id="SSF56059">
    <property type="entry name" value="Glutathione synthetase ATP-binding domain-like"/>
    <property type="match status" value="1"/>
</dbReference>
<sequence>MKDLLGGKGANLAEMVNVGIPVPPGFTVTTEVCNYYYTNKQKYPATLQKQIDEAIKRLEKDTKKKFGDLQNPLLISVRSGSRASMPGMMDTILNLGLTDKTVETLAKKTGNPKFAYDSYRRFISMYGDVVLGLNQKRKKTKIHLKLLWTK</sequence>
<proteinExistence type="predicted"/>
<organism evidence="2">
    <name type="scientific">bioreactor metagenome</name>
    <dbReference type="NCBI Taxonomy" id="1076179"/>
    <lineage>
        <taxon>unclassified sequences</taxon>
        <taxon>metagenomes</taxon>
        <taxon>ecological metagenomes</taxon>
    </lineage>
</organism>
<dbReference type="Pfam" id="PF01326">
    <property type="entry name" value="PPDK_N"/>
    <property type="match status" value="1"/>
</dbReference>
<keyword evidence="2" id="KW-0808">Transferase</keyword>